<dbReference type="InterPro" id="IPR005064">
    <property type="entry name" value="BUG"/>
</dbReference>
<dbReference type="PANTHER" id="PTHR42928:SF5">
    <property type="entry name" value="BLR1237 PROTEIN"/>
    <property type="match status" value="1"/>
</dbReference>
<keyword evidence="2" id="KW-0732">Signal</keyword>
<reference evidence="4 5" key="2">
    <citation type="submission" date="2020-02" db="EMBL/GenBank/DDBJ databases">
        <authorList>
            <person name="Sun Q."/>
            <person name="Inoue M."/>
        </authorList>
    </citation>
    <scope>NUCLEOTIDE SEQUENCE [LARGE SCALE GENOMIC DNA]</scope>
    <source>
        <strain evidence="4 5">KCTC 22478</strain>
    </source>
</reference>
<feature type="chain" id="PRO_5040767799" evidence="2">
    <location>
        <begin position="25"/>
        <end position="324"/>
    </location>
</feature>
<dbReference type="RefSeq" id="WP_168039973.1">
    <property type="nucleotide sequence ID" value="NZ_JAAEDK010000023.1"/>
</dbReference>
<sequence length="324" mass="34123">MAAIRRRALMLAAPGLALPFAARGQGAWPDRPIRWINPGPAGGAGDVMSRLAGDRLSAKLGQPVVVENRPGAGTNIGMTAVARSAPDGYTLGLASIASHAANKWLYPNMPFDPEKDFAAVGMIALVPNIVVVPPSIPPKTLQEFVAWAKGLGRPLNFGSVGIGSSQHLAAAQFGQITGIEIIHAPYNQAGQMNTDLIEARLDVLFQSISAVASMAQAGRMRPIAVSGPDRVPAFPDLPTMREQGVDVTTTGWFGLATPAGVPEPILARLDETLAASLAEEELRQRIIAGGSVPTIMRRADFARFMAEQSEKMGAIIRASGARLQ</sequence>
<evidence type="ECO:0000313" key="6">
    <source>
        <dbReference type="Proteomes" id="UP001138708"/>
    </source>
</evidence>
<feature type="signal peptide" evidence="2">
    <location>
        <begin position="1"/>
        <end position="24"/>
    </location>
</feature>
<proteinExistence type="inferred from homology"/>
<evidence type="ECO:0000256" key="1">
    <source>
        <dbReference type="ARBA" id="ARBA00006987"/>
    </source>
</evidence>
<dbReference type="PANTHER" id="PTHR42928">
    <property type="entry name" value="TRICARBOXYLATE-BINDING PROTEIN"/>
    <property type="match status" value="1"/>
</dbReference>
<evidence type="ECO:0000313" key="4">
    <source>
        <dbReference type="EMBL" id="NKE16462.1"/>
    </source>
</evidence>
<dbReference type="Gene3D" id="3.40.190.10">
    <property type="entry name" value="Periplasmic binding protein-like II"/>
    <property type="match status" value="1"/>
</dbReference>
<protein>
    <submittedName>
        <fullName evidence="3">Tripartite tricarboxylate transporter substrate binding protein</fullName>
    </submittedName>
</protein>
<dbReference type="Proteomes" id="UP001138708">
    <property type="component" value="Unassembled WGS sequence"/>
</dbReference>
<organism evidence="3 6">
    <name type="scientific">Neoroseomonas oryzicola</name>
    <dbReference type="NCBI Taxonomy" id="535904"/>
    <lineage>
        <taxon>Bacteria</taxon>
        <taxon>Pseudomonadati</taxon>
        <taxon>Pseudomonadota</taxon>
        <taxon>Alphaproteobacteria</taxon>
        <taxon>Acetobacterales</taxon>
        <taxon>Acetobacteraceae</taxon>
        <taxon>Neoroseomonas</taxon>
    </lineage>
</organism>
<gene>
    <name evidence="4" type="ORF">GWK15_05870</name>
    <name evidence="3" type="ORF">GXW75_11720</name>
</gene>
<dbReference type="Proteomes" id="UP000746741">
    <property type="component" value="Unassembled WGS sequence"/>
</dbReference>
<dbReference type="EMBL" id="JAAVUP010000001">
    <property type="protein sequence ID" value="NKE16462.1"/>
    <property type="molecule type" value="Genomic_DNA"/>
</dbReference>
<dbReference type="CDD" id="cd07012">
    <property type="entry name" value="PBP2_Bug_TTT"/>
    <property type="match status" value="1"/>
</dbReference>
<evidence type="ECO:0000313" key="3">
    <source>
        <dbReference type="EMBL" id="MBR0659919.1"/>
    </source>
</evidence>
<evidence type="ECO:0000313" key="5">
    <source>
        <dbReference type="Proteomes" id="UP000746741"/>
    </source>
</evidence>
<dbReference type="InterPro" id="IPR042100">
    <property type="entry name" value="Bug_dom1"/>
</dbReference>
<name>A0A9X9WHV9_9PROT</name>
<accession>A0A9X9WHV9</accession>
<evidence type="ECO:0000256" key="2">
    <source>
        <dbReference type="SAM" id="SignalP"/>
    </source>
</evidence>
<dbReference type="AlphaFoldDB" id="A0A9X9WHV9"/>
<dbReference type="SUPFAM" id="SSF53850">
    <property type="entry name" value="Periplasmic binding protein-like II"/>
    <property type="match status" value="1"/>
</dbReference>
<comment type="caution">
    <text evidence="3">The sequence shown here is derived from an EMBL/GenBank/DDBJ whole genome shotgun (WGS) entry which is preliminary data.</text>
</comment>
<dbReference type="EMBL" id="JAAEDK010000023">
    <property type="protein sequence ID" value="MBR0659919.1"/>
    <property type="molecule type" value="Genomic_DNA"/>
</dbReference>
<dbReference type="Gene3D" id="3.40.190.150">
    <property type="entry name" value="Bordetella uptake gene, domain 1"/>
    <property type="match status" value="1"/>
</dbReference>
<comment type="similarity">
    <text evidence="1">Belongs to the UPF0065 (bug) family.</text>
</comment>
<dbReference type="PIRSF" id="PIRSF017082">
    <property type="entry name" value="YflP"/>
    <property type="match status" value="1"/>
</dbReference>
<keyword evidence="5" id="KW-1185">Reference proteome</keyword>
<dbReference type="Pfam" id="PF03401">
    <property type="entry name" value="TctC"/>
    <property type="match status" value="1"/>
</dbReference>
<reference evidence="3" key="1">
    <citation type="submission" date="2020-01" db="EMBL/GenBank/DDBJ databases">
        <authorList>
            <person name="Rat A."/>
        </authorList>
    </citation>
    <scope>NUCLEOTIDE SEQUENCE</scope>
    <source>
        <strain evidence="3">LMG 31161</strain>
    </source>
</reference>
<reference evidence="3" key="3">
    <citation type="journal article" date="2021" name="Syst. Appl. Microbiol.">
        <title>Roseomonas hellenica sp. nov., isolated from roots of wild-growing Alkanna tinctoria.</title>
        <authorList>
            <person name="Rat A."/>
            <person name="Naranjo H.D."/>
            <person name="Lebbe L."/>
            <person name="Cnockaert M."/>
            <person name="Krigas N."/>
            <person name="Grigoriadou K."/>
            <person name="Maloupa E."/>
            <person name="Willems A."/>
        </authorList>
    </citation>
    <scope>NUCLEOTIDE SEQUENCE</scope>
    <source>
        <strain evidence="3">LMG 31161</strain>
    </source>
</reference>